<proteinExistence type="predicted"/>
<dbReference type="RefSeq" id="WP_251595633.1">
    <property type="nucleotide sequence ID" value="NZ_JAMLJI010000006.1"/>
</dbReference>
<dbReference type="InterPro" id="IPR025048">
    <property type="entry name" value="DUF3987"/>
</dbReference>
<dbReference type="Pfam" id="PF13148">
    <property type="entry name" value="DUF3987"/>
    <property type="match status" value="1"/>
</dbReference>
<keyword evidence="2" id="KW-1185">Reference proteome</keyword>
<dbReference type="EMBL" id="JARWAO010000010">
    <property type="protein sequence ID" value="MDR5897323.1"/>
    <property type="molecule type" value="Genomic_DNA"/>
</dbReference>
<evidence type="ECO:0000313" key="1">
    <source>
        <dbReference type="EMBL" id="MDR5897323.1"/>
    </source>
</evidence>
<accession>A0ABU1GZ46</accession>
<name>A0ABU1GZ46_9GAMM</name>
<organism evidence="1 2">
    <name type="scientific">Larsenimonas suaedae</name>
    <dbReference type="NCBI Taxonomy" id="1851019"/>
    <lineage>
        <taxon>Bacteria</taxon>
        <taxon>Pseudomonadati</taxon>
        <taxon>Pseudomonadota</taxon>
        <taxon>Gammaproteobacteria</taxon>
        <taxon>Oceanospirillales</taxon>
        <taxon>Halomonadaceae</taxon>
        <taxon>Larsenimonas</taxon>
    </lineage>
</organism>
<evidence type="ECO:0000313" key="2">
    <source>
        <dbReference type="Proteomes" id="UP001269375"/>
    </source>
</evidence>
<protein>
    <submittedName>
        <fullName evidence="1">DUF3987 domain-containing protein</fullName>
    </submittedName>
</protein>
<reference evidence="1 2" key="1">
    <citation type="submission" date="2023-04" db="EMBL/GenBank/DDBJ databases">
        <title>A long-awaited taxogenomic arrangement of the family Halomonadaceae.</title>
        <authorList>
            <person name="De La Haba R."/>
            <person name="Chuvochina M."/>
            <person name="Wittouck S."/>
            <person name="Arahal D.R."/>
            <person name="Sanchez-Porro C."/>
            <person name="Hugenholtz P."/>
            <person name="Ventosa A."/>
        </authorList>
    </citation>
    <scope>NUCLEOTIDE SEQUENCE [LARGE SCALE GENOMIC DNA]</scope>
    <source>
        <strain evidence="1 2">DSM 22428</strain>
    </source>
</reference>
<gene>
    <name evidence="1" type="ORF">QC825_14725</name>
</gene>
<sequence>MTIPYDSLEYHPASERLVKVLCSRIQTTDALFFHVMVAYFFATAAAQMRTMIQTPEGNKVPVNVFALDLAPSGFGKGRATSVLEDEVLDKFRHRYLEETFPTLAEDNLPKLSLHRAKRKGVDPDEELVRVEKEFAQTGELMYSFDSGTDAAVKQMRHKLLMAGTGSMNLQIDEVGSNLLKNLDMLDVFLELYDGKVKSKLTKNTTDNVRNEEIKGLTPTNMLLFGTPSRLLNGGKQEEEIMAMLEAGYARRCLFGYIRSNSHRTTLTPQEALQMAQQTGTDSTLKELSDRFENLADIINANKTLLMPEDTALAMYQYKLDCEQRAQEFSEHEETRKTEMESRFFKVLKLAGAYAFVDDSPAITRDHYFNAIKLAEASGEALGSLLNRDKPYVKLARYIADINREVTHADLVEDLPFYPKAQNQRNDMLNLATAWGYKNNIVLKKSYQDGIEFLRGESLKETDLSQMVVSYSDDIVTGYQDDLAPFDQLHVLTQHAGLHWVNHHLIDGYRKEENAKPGFNMVVFDVDGSINLTTAKLLLKDYKALYYTTKRHTDADNRFRIVIPTNFELKLDAKDYKEFMGNLLDWLPFEADPATGQRARKWLSHNGHYEYTDGELLDVLPFIPKTSKNEERKAHFDSQQSLDNLERWVINNIGDGNRNNQLLRYAYILVDAGFDFEDIRQKVNSLNAKIADKLSEAEIMGTIMVTVSKALTKRNSTP</sequence>
<comment type="caution">
    <text evidence="1">The sequence shown here is derived from an EMBL/GenBank/DDBJ whole genome shotgun (WGS) entry which is preliminary data.</text>
</comment>
<dbReference type="Proteomes" id="UP001269375">
    <property type="component" value="Unassembled WGS sequence"/>
</dbReference>